<keyword evidence="2" id="KW-1185">Reference proteome</keyword>
<accession>A0A2P6TBX6</accession>
<evidence type="ECO:0000313" key="1">
    <source>
        <dbReference type="EMBL" id="PRW18393.1"/>
    </source>
</evidence>
<proteinExistence type="predicted"/>
<organism evidence="1 2">
    <name type="scientific">Chlorella sorokiniana</name>
    <name type="common">Freshwater green alga</name>
    <dbReference type="NCBI Taxonomy" id="3076"/>
    <lineage>
        <taxon>Eukaryota</taxon>
        <taxon>Viridiplantae</taxon>
        <taxon>Chlorophyta</taxon>
        <taxon>core chlorophytes</taxon>
        <taxon>Trebouxiophyceae</taxon>
        <taxon>Chlorellales</taxon>
        <taxon>Chlorellaceae</taxon>
        <taxon>Chlorella clade</taxon>
        <taxon>Chlorella</taxon>
    </lineage>
</organism>
<reference evidence="1 2" key="1">
    <citation type="journal article" date="2018" name="Plant J.">
        <title>Genome sequences of Chlorella sorokiniana UTEX 1602 and Micractinium conductrix SAG 241.80: implications to maltose excretion by a green alga.</title>
        <authorList>
            <person name="Arriola M.B."/>
            <person name="Velmurugan N."/>
            <person name="Zhang Y."/>
            <person name="Plunkett M.H."/>
            <person name="Hondzo H."/>
            <person name="Barney B.M."/>
        </authorList>
    </citation>
    <scope>NUCLEOTIDE SEQUENCE [LARGE SCALE GENOMIC DNA]</scope>
    <source>
        <strain evidence="2">UTEX 1602</strain>
    </source>
</reference>
<dbReference type="Proteomes" id="UP000239899">
    <property type="component" value="Unassembled WGS sequence"/>
</dbReference>
<dbReference type="EMBL" id="LHPG02000026">
    <property type="protein sequence ID" value="PRW18393.1"/>
    <property type="molecule type" value="Genomic_DNA"/>
</dbReference>
<comment type="caution">
    <text evidence="1">The sequence shown here is derived from an EMBL/GenBank/DDBJ whole genome shotgun (WGS) entry which is preliminary data.</text>
</comment>
<evidence type="ECO:0000313" key="2">
    <source>
        <dbReference type="Proteomes" id="UP000239899"/>
    </source>
</evidence>
<dbReference type="OrthoDB" id="5562961at2759"/>
<name>A0A2P6TBX6_CHLSO</name>
<gene>
    <name evidence="1" type="ORF">C2E21_9271</name>
</gene>
<sequence length="87" mass="9636">MAYHVVCYPSPRSTTPHLLRMLGLYALAIAGDRLDRPVYWLTLGTVSGHTLKHISAGAAGWQLVRLLRGLQRAGGCMHRLRFMGCFA</sequence>
<dbReference type="AlphaFoldDB" id="A0A2P6TBX6"/>
<protein>
    <submittedName>
        <fullName evidence="1">Alkaline phytoceramidase</fullName>
    </submittedName>
</protein>